<feature type="chain" id="PRO_5007843868" description="Enoyl reductase (ER) domain-containing protein" evidence="1">
    <location>
        <begin position="29"/>
        <end position="719"/>
    </location>
</feature>
<dbReference type="InterPro" id="IPR052711">
    <property type="entry name" value="Zinc_ADH-like"/>
</dbReference>
<dbReference type="SUPFAM" id="SSF53474">
    <property type="entry name" value="alpha/beta-Hydrolases"/>
    <property type="match status" value="1"/>
</dbReference>
<dbReference type="SUPFAM" id="SSF50129">
    <property type="entry name" value="GroES-like"/>
    <property type="match status" value="1"/>
</dbReference>
<feature type="domain" description="Enoyl reductase (ER)" evidence="2">
    <location>
        <begin position="387"/>
        <end position="717"/>
    </location>
</feature>
<dbReference type="InterPro" id="IPR013149">
    <property type="entry name" value="ADH-like_C"/>
</dbReference>
<dbReference type="EMBL" id="JYNV01000066">
    <property type="protein sequence ID" value="KZM27395.1"/>
    <property type="molecule type" value="Genomic_DNA"/>
</dbReference>
<dbReference type="AlphaFoldDB" id="A0A163L0C2"/>
<name>A0A163L0C2_DIDRA</name>
<dbReference type="CDD" id="cd08276">
    <property type="entry name" value="MDR7"/>
    <property type="match status" value="1"/>
</dbReference>
<evidence type="ECO:0000259" key="2">
    <source>
        <dbReference type="SMART" id="SM00829"/>
    </source>
</evidence>
<evidence type="ECO:0000256" key="1">
    <source>
        <dbReference type="SAM" id="SignalP"/>
    </source>
</evidence>
<dbReference type="Pfam" id="PF00561">
    <property type="entry name" value="Abhydrolase_1"/>
    <property type="match status" value="1"/>
</dbReference>
<reference evidence="3 4" key="1">
    <citation type="journal article" date="2016" name="Sci. Rep.">
        <title>Draft genome sequencing and secretome analysis of fungal phytopathogen Ascochyta rabiei provides insight into the necrotrophic effector repertoire.</title>
        <authorList>
            <person name="Verma S."/>
            <person name="Gazara R.K."/>
            <person name="Nizam S."/>
            <person name="Parween S."/>
            <person name="Chattopadhyay D."/>
            <person name="Verma P.K."/>
        </authorList>
    </citation>
    <scope>NUCLEOTIDE SEQUENCE [LARGE SCALE GENOMIC DNA]</scope>
    <source>
        <strain evidence="3 4">ArDII</strain>
    </source>
</reference>
<dbReference type="InterPro" id="IPR020843">
    <property type="entry name" value="ER"/>
</dbReference>
<dbReference type="InterPro" id="IPR013154">
    <property type="entry name" value="ADH-like_N"/>
</dbReference>
<dbReference type="Gene3D" id="3.40.50.1820">
    <property type="entry name" value="alpha/beta hydrolase"/>
    <property type="match status" value="1"/>
</dbReference>
<dbReference type="PANTHER" id="PTHR45033:SF1">
    <property type="entry name" value="OXIDOREDUCTASE (EUROFUNG)"/>
    <property type="match status" value="1"/>
</dbReference>
<dbReference type="Proteomes" id="UP000076837">
    <property type="component" value="Unassembled WGS sequence"/>
</dbReference>
<dbReference type="Pfam" id="PF00107">
    <property type="entry name" value="ADH_zinc_N"/>
    <property type="match status" value="1"/>
</dbReference>
<dbReference type="SUPFAM" id="SSF51735">
    <property type="entry name" value="NAD(P)-binding Rossmann-fold domains"/>
    <property type="match status" value="1"/>
</dbReference>
<dbReference type="STRING" id="5454.A0A163L0C2"/>
<proteinExistence type="predicted"/>
<dbReference type="InterPro" id="IPR029058">
    <property type="entry name" value="AB_hydrolase_fold"/>
</dbReference>
<keyword evidence="4" id="KW-1185">Reference proteome</keyword>
<dbReference type="InterPro" id="IPR011032">
    <property type="entry name" value="GroES-like_sf"/>
</dbReference>
<feature type="signal peptide" evidence="1">
    <location>
        <begin position="1"/>
        <end position="28"/>
    </location>
</feature>
<dbReference type="Gene3D" id="3.40.50.720">
    <property type="entry name" value="NAD(P)-binding Rossmann-like Domain"/>
    <property type="match status" value="1"/>
</dbReference>
<dbReference type="SMART" id="SM00829">
    <property type="entry name" value="PKS_ER"/>
    <property type="match status" value="1"/>
</dbReference>
<evidence type="ECO:0000313" key="4">
    <source>
        <dbReference type="Proteomes" id="UP000076837"/>
    </source>
</evidence>
<keyword evidence="1" id="KW-0732">Signal</keyword>
<dbReference type="Pfam" id="PF08240">
    <property type="entry name" value="ADH_N"/>
    <property type="match status" value="1"/>
</dbReference>
<dbReference type="InterPro" id="IPR000073">
    <property type="entry name" value="AB_hydrolase_1"/>
</dbReference>
<gene>
    <name evidence="3" type="ORF">ST47_g1467</name>
</gene>
<dbReference type="GO" id="GO:0016491">
    <property type="term" value="F:oxidoreductase activity"/>
    <property type="evidence" value="ECO:0007669"/>
    <property type="project" value="InterPro"/>
</dbReference>
<sequence>MSVIGGPQVKTRFFQIASVAVFLLSASAQNSTTPPANASMSMIPTNGAELVPSGQNYSGNIEPIPWSTRPEVYDHTGNAVRHGRARLNMIRVHYYTAGSGPPLLLVHGTPKTNYYWYKLVPLLSQHYTIVAPDLRGFGYTDKPGAEMGYDSRTNAKDLADLMTMLGHSTFYVHGEDRGAEFAYVLAAEYRDRVLALSFGEMLLSGYGLDNASQFTESNVMLQYEQRGVWTWHIPFFYMIDVATMLITGHEEEFWTYFMEAECYNPISLSRQAIAEWTGLAKGPGGLRGILETYRAGLVNGQINHELVPNKLAMPVMTIGSPEFFGSLVKPEMEMAANNVTQSYIFEECGHSLALEAESQKLQLKLDETSDICKEPFGLKGSKDHPLGIYRTHDETLPSSLNTSDVVIKIHAVSLNYREIAMLIGTYPIELQDKGVPCSDAAAEVVATGSAVSRFNVGDRVCPITGIGSVTGEEVSDGVSLAIGSNCPGVLREYAVFDEQHLVKMPEHMSWEEGSTLPCAGLTAWNSLGGLHSVPEGAYALLQGTGGVSMFSLILCLSAGIRPIITSSSDDKLSAIKKLSPEIQGLNYKTVSDQGAEIQRLTKGRGVHFVVNNTGPKSLMDDISFLCERGGTISMVGFLDGFEADWAPGDIMRLMYKAAKLKGIAVGSRREFEDMNRYLEEKKVQFSPLLVDERFAFADAKGAYDRLESGKFYGKIIIKM</sequence>
<dbReference type="PANTHER" id="PTHR45033">
    <property type="match status" value="1"/>
</dbReference>
<accession>A0A163L0C2</accession>
<dbReference type="InterPro" id="IPR036291">
    <property type="entry name" value="NAD(P)-bd_dom_sf"/>
</dbReference>
<protein>
    <recommendedName>
        <fullName evidence="2">Enoyl reductase (ER) domain-containing protein</fullName>
    </recommendedName>
</protein>
<organism evidence="3 4">
    <name type="scientific">Didymella rabiei</name>
    <name type="common">Chickpea ascochyta blight fungus</name>
    <name type="synonym">Mycosphaerella rabiei</name>
    <dbReference type="NCBI Taxonomy" id="5454"/>
    <lineage>
        <taxon>Eukaryota</taxon>
        <taxon>Fungi</taxon>
        <taxon>Dikarya</taxon>
        <taxon>Ascomycota</taxon>
        <taxon>Pezizomycotina</taxon>
        <taxon>Dothideomycetes</taxon>
        <taxon>Pleosporomycetidae</taxon>
        <taxon>Pleosporales</taxon>
        <taxon>Pleosporineae</taxon>
        <taxon>Didymellaceae</taxon>
        <taxon>Ascochyta</taxon>
    </lineage>
</organism>
<dbReference type="Gene3D" id="3.90.180.10">
    <property type="entry name" value="Medium-chain alcohol dehydrogenases, catalytic domain"/>
    <property type="match status" value="1"/>
</dbReference>
<evidence type="ECO:0000313" key="3">
    <source>
        <dbReference type="EMBL" id="KZM27395.1"/>
    </source>
</evidence>
<comment type="caution">
    <text evidence="3">The sequence shown here is derived from an EMBL/GenBank/DDBJ whole genome shotgun (WGS) entry which is preliminary data.</text>
</comment>